<feature type="compositionally biased region" description="Basic and acidic residues" evidence="1">
    <location>
        <begin position="258"/>
        <end position="272"/>
    </location>
</feature>
<dbReference type="OrthoDB" id="1652441at2759"/>
<keyword evidence="3" id="KW-1185">Reference proteome</keyword>
<evidence type="ECO:0008006" key="4">
    <source>
        <dbReference type="Google" id="ProtNLM"/>
    </source>
</evidence>
<evidence type="ECO:0000313" key="2">
    <source>
        <dbReference type="EMBL" id="KAF3952213.1"/>
    </source>
</evidence>
<dbReference type="EMBL" id="JRKL02004600">
    <property type="protein sequence ID" value="KAF3952213.1"/>
    <property type="molecule type" value="Genomic_DNA"/>
</dbReference>
<dbReference type="Proteomes" id="UP000737018">
    <property type="component" value="Unassembled WGS sequence"/>
</dbReference>
<evidence type="ECO:0000313" key="3">
    <source>
        <dbReference type="Proteomes" id="UP000737018"/>
    </source>
</evidence>
<dbReference type="AlphaFoldDB" id="A0A8J4V8A5"/>
<name>A0A8J4V8A5_9ROSI</name>
<organism evidence="2 3">
    <name type="scientific">Castanea mollissima</name>
    <name type="common">Chinese chestnut</name>
    <dbReference type="NCBI Taxonomy" id="60419"/>
    <lineage>
        <taxon>Eukaryota</taxon>
        <taxon>Viridiplantae</taxon>
        <taxon>Streptophyta</taxon>
        <taxon>Embryophyta</taxon>
        <taxon>Tracheophyta</taxon>
        <taxon>Spermatophyta</taxon>
        <taxon>Magnoliopsida</taxon>
        <taxon>eudicotyledons</taxon>
        <taxon>Gunneridae</taxon>
        <taxon>Pentapetalae</taxon>
        <taxon>rosids</taxon>
        <taxon>fabids</taxon>
        <taxon>Fagales</taxon>
        <taxon>Fagaceae</taxon>
        <taxon>Castanea</taxon>
    </lineage>
</organism>
<reference evidence="2" key="1">
    <citation type="submission" date="2020-03" db="EMBL/GenBank/DDBJ databases">
        <title>Castanea mollissima Vanexum genome sequencing.</title>
        <authorList>
            <person name="Staton M."/>
        </authorList>
    </citation>
    <scope>NUCLEOTIDE SEQUENCE</scope>
    <source>
        <tissue evidence="2">Leaf</tissue>
    </source>
</reference>
<feature type="region of interest" description="Disordered" evidence="1">
    <location>
        <begin position="221"/>
        <end position="272"/>
    </location>
</feature>
<gene>
    <name evidence="2" type="ORF">CMV_022208</name>
</gene>
<evidence type="ECO:0000256" key="1">
    <source>
        <dbReference type="SAM" id="MobiDB-lite"/>
    </source>
</evidence>
<accession>A0A8J4V8A5</accession>
<comment type="caution">
    <text evidence="2">The sequence shown here is derived from an EMBL/GenBank/DDBJ whole genome shotgun (WGS) entry which is preliminary data.</text>
</comment>
<proteinExistence type="predicted"/>
<sequence length="272" mass="31310">MGDSKLFFDFDDEYNLERVLEHEPSSYDKHLVILERVVENIPISAIPFWFASFWIQIHDIPVHYMTTEFCNSIGSSIGLVIYDDRDYKRWLNSKDGDNIGMKKKYSSSSSAQQKVTVQNRTSPKFNVSNKESLHDSSMVTDFEETLEEIDKDLGLNFVSKDLVTITKQVNSFENKSMRDFFIPLVQPPPSKPNDNFQPTPCQKPMYGHVVYKGPLACMKPERKNGIVKPKPKEKGTRTRFTRKVKEPSPSSAILLIKSKRDPVQPEDLRPTK</sequence>
<feature type="compositionally biased region" description="Basic and acidic residues" evidence="1">
    <location>
        <begin position="221"/>
        <end position="236"/>
    </location>
</feature>
<protein>
    <recommendedName>
        <fullName evidence="4">DUF4283 domain-containing protein</fullName>
    </recommendedName>
</protein>